<evidence type="ECO:0000313" key="8">
    <source>
        <dbReference type="EMBL" id="QEG21911.1"/>
    </source>
</evidence>
<dbReference type="InterPro" id="IPR011478">
    <property type="entry name" value="DUF1585"/>
</dbReference>
<feature type="domain" description="DUF1592" evidence="5">
    <location>
        <begin position="445"/>
        <end position="572"/>
    </location>
</feature>
<feature type="domain" description="DUF1587" evidence="3">
    <location>
        <begin position="144"/>
        <end position="207"/>
    </location>
</feature>
<evidence type="ECO:0000313" key="9">
    <source>
        <dbReference type="Proteomes" id="UP000322214"/>
    </source>
</evidence>
<dbReference type="EMBL" id="CP042912">
    <property type="protein sequence ID" value="QEG21911.1"/>
    <property type="molecule type" value="Genomic_DNA"/>
</dbReference>
<protein>
    <recommendedName>
        <fullName evidence="10">Cytochrome c domain-containing protein</fullName>
    </recommendedName>
</protein>
<evidence type="ECO:0000256" key="1">
    <source>
        <dbReference type="SAM" id="SignalP"/>
    </source>
</evidence>
<feature type="chain" id="PRO_5022724019" description="Cytochrome c domain-containing protein" evidence="1">
    <location>
        <begin position="36"/>
        <end position="788"/>
    </location>
</feature>
<dbReference type="STRING" id="980251.GCA_001642875_03373"/>
<feature type="domain" description="DUF1595" evidence="6">
    <location>
        <begin position="374"/>
        <end position="434"/>
    </location>
</feature>
<evidence type="ECO:0000259" key="7">
    <source>
        <dbReference type="Pfam" id="PF16841"/>
    </source>
</evidence>
<gene>
    <name evidence="8" type="ORF">MFFC18_17720</name>
</gene>
<feature type="domain" description="DUF1585" evidence="2">
    <location>
        <begin position="700"/>
        <end position="774"/>
    </location>
</feature>
<dbReference type="Gene3D" id="2.60.60.40">
    <property type="match status" value="1"/>
</dbReference>
<feature type="signal peptide" evidence="1">
    <location>
        <begin position="1"/>
        <end position="35"/>
    </location>
</feature>
<dbReference type="InterPro" id="IPR013039">
    <property type="entry name" value="DUF1588"/>
</dbReference>
<dbReference type="Pfam" id="PF16841">
    <property type="entry name" value="CBM60"/>
    <property type="match status" value="1"/>
</dbReference>
<evidence type="ECO:0000259" key="5">
    <source>
        <dbReference type="Pfam" id="PF07631"/>
    </source>
</evidence>
<dbReference type="Pfam" id="PF07626">
    <property type="entry name" value="PSD3"/>
    <property type="match status" value="1"/>
</dbReference>
<reference evidence="8 9" key="1">
    <citation type="submission" date="2019-08" db="EMBL/GenBank/DDBJ databases">
        <title>Deep-cultivation of Planctomycetes and their phenomic and genomic characterization uncovers novel biology.</title>
        <authorList>
            <person name="Wiegand S."/>
            <person name="Jogler M."/>
            <person name="Boedeker C."/>
            <person name="Pinto D."/>
            <person name="Vollmers J."/>
            <person name="Rivas-Marin E."/>
            <person name="Kohn T."/>
            <person name="Peeters S.H."/>
            <person name="Heuer A."/>
            <person name="Rast P."/>
            <person name="Oberbeckmann S."/>
            <person name="Bunk B."/>
            <person name="Jeske O."/>
            <person name="Meyerdierks A."/>
            <person name="Storesund J.E."/>
            <person name="Kallscheuer N."/>
            <person name="Luecker S."/>
            <person name="Lage O.M."/>
            <person name="Pohl T."/>
            <person name="Merkel B.J."/>
            <person name="Hornburger P."/>
            <person name="Mueller R.-W."/>
            <person name="Bruemmer F."/>
            <person name="Labrenz M."/>
            <person name="Spormann A.M."/>
            <person name="Op den Camp H."/>
            <person name="Overmann J."/>
            <person name="Amann R."/>
            <person name="Jetten M.S.M."/>
            <person name="Mascher T."/>
            <person name="Medema M.H."/>
            <person name="Devos D.P."/>
            <person name="Kaster A.-K."/>
            <person name="Ovreas L."/>
            <person name="Rohde M."/>
            <person name="Galperin M.Y."/>
            <person name="Jogler C."/>
        </authorList>
    </citation>
    <scope>NUCLEOTIDE SEQUENCE [LARGE SCALE GENOMIC DNA]</scope>
    <source>
        <strain evidence="8 9">FC18</strain>
    </source>
</reference>
<evidence type="ECO:0000259" key="3">
    <source>
        <dbReference type="Pfam" id="PF07626"/>
    </source>
</evidence>
<dbReference type="Proteomes" id="UP000322214">
    <property type="component" value="Chromosome"/>
</dbReference>
<organism evidence="8 9">
    <name type="scientific">Mariniblastus fucicola</name>
    <dbReference type="NCBI Taxonomy" id="980251"/>
    <lineage>
        <taxon>Bacteria</taxon>
        <taxon>Pseudomonadati</taxon>
        <taxon>Planctomycetota</taxon>
        <taxon>Planctomycetia</taxon>
        <taxon>Pirellulales</taxon>
        <taxon>Pirellulaceae</taxon>
        <taxon>Mariniblastus</taxon>
    </lineage>
</organism>
<feature type="domain" description="Carbohydrate binding module xylan-binding" evidence="7">
    <location>
        <begin position="263"/>
        <end position="347"/>
    </location>
</feature>
<evidence type="ECO:0000259" key="4">
    <source>
        <dbReference type="Pfam" id="PF07627"/>
    </source>
</evidence>
<dbReference type="InterPro" id="IPR013043">
    <property type="entry name" value="DUF1595"/>
</dbReference>
<name>A0A5B9PG98_9BACT</name>
<feature type="domain" description="DUF1588" evidence="4">
    <location>
        <begin position="590"/>
        <end position="686"/>
    </location>
</feature>
<accession>A0A5B9PG98</accession>
<dbReference type="InterPro" id="IPR013042">
    <property type="entry name" value="DUF1592"/>
</dbReference>
<dbReference type="Pfam" id="PF07624">
    <property type="entry name" value="PSD2"/>
    <property type="match status" value="1"/>
</dbReference>
<dbReference type="AlphaFoldDB" id="A0A5B9PG98"/>
<dbReference type="InterPro" id="IPR031768">
    <property type="entry name" value="CBM60_xylan-bd"/>
</dbReference>
<keyword evidence="9" id="KW-1185">Reference proteome</keyword>
<dbReference type="Pfam" id="PF07631">
    <property type="entry name" value="PSD4"/>
    <property type="match status" value="1"/>
</dbReference>
<proteinExistence type="predicted"/>
<dbReference type="KEGG" id="mff:MFFC18_17720"/>
<dbReference type="Pfam" id="PF07627">
    <property type="entry name" value="PSCyt3"/>
    <property type="match status" value="1"/>
</dbReference>
<dbReference type="Pfam" id="PF07637">
    <property type="entry name" value="PSD5"/>
    <property type="match status" value="1"/>
</dbReference>
<sequence precursor="true">MISSTLICIRDGLIWAGCVTLACCLSAMNPAPATAQETADSLRDVQREFNETIRPMLETHCGDCHWGDNTDADLNLEQYETLDQLLSGRKKWKKVLIRVAAKEMPPEDCDPIPDDEHAKLLAWVDQLLNSVDCTNINPGRVTIRRLNRTEYKNTIRDLTGVDYETDGNFPVDDVGYGFDNIADVLSLSPILMEKYLKAAEAITLNAVKDPARSKKVQRFVAKDFTRPRGVNIHNNVMTFPAQATATAKFGVIKRGTYRAVLVATGNQAGNEPVKMKLDVNGKQRQFFNVTKEQGDTPQTFETELRFTQTGEQEINVSFTNDFYQEAKRGEKPQDRNLHFNHLTIEGPIGAQRGQYGKLVLGEPGESKQQQRKVARKSIQVFASRAYRRPVKSDEVDRLMKLYDSAVASGDSIEKALRYPMQAVLVSPHFLYKIEQPVPVNEIRELNDFELATSLSYFLWSSMPDAVLFKLAAKGKLKDKEVFRKQVERMLKDKRAKAVVQNFATQWLQLRSLARMQPDPDMFPGVDAQLRNDMETETKLLVYDLIRRDAQVTDLLKADYTFLNERLAKHYGVEGVKGNKFQKVSSEKTDRQGILTHASILTLTSNPNRTSPVKRGKWIMENLLGEEPPPPDPDAMQLEDQPQLAGTLRQRMEQHRADPSCAVCHKVMDELGFALENYDAVGKWRVEDEVGGIDPRGELPDGTTFQGSKELQVMIRTGMRAQFVRCVAEKMLIYALGRGLEYYDECTLDKIVFELKDSDYRFSALVIAITESDPFRKRFGEGASPGDTE</sequence>
<keyword evidence="1" id="KW-0732">Signal</keyword>
<dbReference type="InterPro" id="IPR013036">
    <property type="entry name" value="DUF1587"/>
</dbReference>
<evidence type="ECO:0000259" key="2">
    <source>
        <dbReference type="Pfam" id="PF07624"/>
    </source>
</evidence>
<dbReference type="OrthoDB" id="175242at2"/>
<evidence type="ECO:0008006" key="10">
    <source>
        <dbReference type="Google" id="ProtNLM"/>
    </source>
</evidence>
<evidence type="ECO:0000259" key="6">
    <source>
        <dbReference type="Pfam" id="PF07637"/>
    </source>
</evidence>